<accession>A0ACC2VHU8</accession>
<keyword evidence="2" id="KW-1185">Reference proteome</keyword>
<name>A0ACC2VHU8_9TREE</name>
<dbReference type="EMBL" id="JASBWR010000072">
    <property type="protein sequence ID" value="KAJ9098963.1"/>
    <property type="molecule type" value="Genomic_DNA"/>
</dbReference>
<protein>
    <submittedName>
        <fullName evidence="1">Uncharacterized protein</fullName>
    </submittedName>
</protein>
<dbReference type="Proteomes" id="UP001241377">
    <property type="component" value="Unassembled WGS sequence"/>
</dbReference>
<evidence type="ECO:0000313" key="1">
    <source>
        <dbReference type="EMBL" id="KAJ9098963.1"/>
    </source>
</evidence>
<sequence length="127" mass="13965">MRPYSNTCFAPDSPFFQFQQFIYTSGPTMIRTGTNFCIDFGTNLGADGQALKIWQCYPGLAQQQLFITQDRHIAVENRPVSGQCADVRAESGPEPLKPYGLTKRVQSWDCIGGNTNQVSGPHKGGGM</sequence>
<evidence type="ECO:0000313" key="2">
    <source>
        <dbReference type="Proteomes" id="UP001241377"/>
    </source>
</evidence>
<gene>
    <name evidence="1" type="ORF">QFC19_006187</name>
</gene>
<comment type="caution">
    <text evidence="1">The sequence shown here is derived from an EMBL/GenBank/DDBJ whole genome shotgun (WGS) entry which is preliminary data.</text>
</comment>
<organism evidence="1 2">
    <name type="scientific">Naganishia cerealis</name>
    <dbReference type="NCBI Taxonomy" id="610337"/>
    <lineage>
        <taxon>Eukaryota</taxon>
        <taxon>Fungi</taxon>
        <taxon>Dikarya</taxon>
        <taxon>Basidiomycota</taxon>
        <taxon>Agaricomycotina</taxon>
        <taxon>Tremellomycetes</taxon>
        <taxon>Filobasidiales</taxon>
        <taxon>Filobasidiaceae</taxon>
        <taxon>Naganishia</taxon>
    </lineage>
</organism>
<reference evidence="1" key="1">
    <citation type="submission" date="2023-04" db="EMBL/GenBank/DDBJ databases">
        <title>Draft Genome sequencing of Naganishia species isolated from polar environments using Oxford Nanopore Technology.</title>
        <authorList>
            <person name="Leo P."/>
            <person name="Venkateswaran K."/>
        </authorList>
    </citation>
    <scope>NUCLEOTIDE SEQUENCE</scope>
    <source>
        <strain evidence="1">MNA-CCFEE 5261</strain>
    </source>
</reference>
<proteinExistence type="predicted"/>